<evidence type="ECO:0000259" key="10">
    <source>
        <dbReference type="Pfam" id="PF02892"/>
    </source>
</evidence>
<evidence type="ECO:0000256" key="9">
    <source>
        <dbReference type="SAM" id="MobiDB-lite"/>
    </source>
</evidence>
<feature type="compositionally biased region" description="Low complexity" evidence="9">
    <location>
        <begin position="88"/>
        <end position="120"/>
    </location>
</feature>
<accession>A0ABN7AKJ5</accession>
<feature type="domain" description="HAT C-terminal dimerisation" evidence="12">
    <location>
        <begin position="551"/>
        <end position="598"/>
    </location>
</feature>
<keyword evidence="3" id="KW-0863">Zinc-finger</keyword>
<evidence type="ECO:0008006" key="15">
    <source>
        <dbReference type="Google" id="ProtNLM"/>
    </source>
</evidence>
<dbReference type="PANTHER" id="PTHR46481:SF10">
    <property type="entry name" value="ZINC FINGER BED DOMAIN-CONTAINING PROTEIN 39"/>
    <property type="match status" value="1"/>
</dbReference>
<evidence type="ECO:0000259" key="12">
    <source>
        <dbReference type="Pfam" id="PF05699"/>
    </source>
</evidence>
<evidence type="ECO:0000256" key="4">
    <source>
        <dbReference type="ARBA" id="ARBA00022833"/>
    </source>
</evidence>
<dbReference type="InterPro" id="IPR008906">
    <property type="entry name" value="HATC_C_dom"/>
</dbReference>
<dbReference type="InterPro" id="IPR012337">
    <property type="entry name" value="RNaseH-like_sf"/>
</dbReference>
<feature type="domain" description="DUF659" evidence="11">
    <location>
        <begin position="181"/>
        <end position="332"/>
    </location>
</feature>
<evidence type="ECO:0000256" key="5">
    <source>
        <dbReference type="ARBA" id="ARBA00023015"/>
    </source>
</evidence>
<dbReference type="Pfam" id="PF05699">
    <property type="entry name" value="Dimer_Tnp_hAT"/>
    <property type="match status" value="1"/>
</dbReference>
<feature type="region of interest" description="Disordered" evidence="9">
    <location>
        <begin position="61"/>
        <end position="123"/>
    </location>
</feature>
<evidence type="ECO:0000256" key="3">
    <source>
        <dbReference type="ARBA" id="ARBA00022771"/>
    </source>
</evidence>
<proteinExistence type="predicted"/>
<dbReference type="InterPro" id="IPR052035">
    <property type="entry name" value="ZnF_BED_domain_contain"/>
</dbReference>
<protein>
    <recommendedName>
        <fullName evidence="15">BED-type domain-containing protein</fullName>
    </recommendedName>
</protein>
<evidence type="ECO:0000256" key="1">
    <source>
        <dbReference type="ARBA" id="ARBA00004123"/>
    </source>
</evidence>
<keyword evidence="7" id="KW-0804">Transcription</keyword>
<dbReference type="InterPro" id="IPR007021">
    <property type="entry name" value="DUF659"/>
</dbReference>
<keyword evidence="2" id="KW-0479">Metal-binding</keyword>
<sequence length="603" mass="67822">MGRTGKTSAVWNHFRVVSGKGPNRDKTIYACKYCGLTYAKKNATKKMAHLLKCLKMPNEKKKELEKGRSRQSNIESSDDEGSDDDLMSMRSGSPRSSYSADSSFGTPSSSRASSAASSSSHQKKVKGPIESFFDSMGDNQEKIAVGKMARAMYVTGVPLGMFEHELWKDFFKYLRPSFSLPSRRALSTAYLDSEYTRIETQVTHEISNSTDLHLQCDGWRNIRNQGIINFVITTTKQPVFARLVDTEDNRHTGKYLAEQVQEVLDLHGVEKYLVLMGDNAKNIQNAFNIVVENNRPRGHLLVALGCLDHTLHLFCRDFLDTDTARAFMNRAVAIVNAVKNSQILSAALTKIKSDHISLKLPGKTRWSSNLFCLESLLSNKRSLQQLVVSDGVEDAMKNLKAEKSDILDDDIFWVRVQTTVEFLKPISRTILELEGDKNLIHRVYPLFKDLEENIERLLPLSILTAAEEKKIHAKFQNRKANAVKPIHLAACLLNPHSQGSERTSVEIIDAMEFISDLADKMPVNESQAMAELAGYRSKRDGVWGKPFLWKCLNDEAGRKMSPIDWWTGFLGNTELSKVACRILSAPASSAATERTFSRFSWIH</sequence>
<reference evidence="13 14" key="1">
    <citation type="submission" date="2023-09" db="EMBL/GenBank/DDBJ databases">
        <title>Nesidiocoris tenuis whole genome shotgun sequence.</title>
        <authorList>
            <person name="Shibata T."/>
            <person name="Shimoda M."/>
            <person name="Kobayashi T."/>
            <person name="Uehara T."/>
        </authorList>
    </citation>
    <scope>NUCLEOTIDE SEQUENCE [LARGE SCALE GENOMIC DNA]</scope>
    <source>
        <strain evidence="13 14">Japan</strain>
    </source>
</reference>
<organism evidence="13 14">
    <name type="scientific">Nesidiocoris tenuis</name>
    <dbReference type="NCBI Taxonomy" id="355587"/>
    <lineage>
        <taxon>Eukaryota</taxon>
        <taxon>Metazoa</taxon>
        <taxon>Ecdysozoa</taxon>
        <taxon>Arthropoda</taxon>
        <taxon>Hexapoda</taxon>
        <taxon>Insecta</taxon>
        <taxon>Pterygota</taxon>
        <taxon>Neoptera</taxon>
        <taxon>Paraneoptera</taxon>
        <taxon>Hemiptera</taxon>
        <taxon>Heteroptera</taxon>
        <taxon>Panheteroptera</taxon>
        <taxon>Cimicomorpha</taxon>
        <taxon>Miridae</taxon>
        <taxon>Dicyphina</taxon>
        <taxon>Nesidiocoris</taxon>
    </lineage>
</organism>
<keyword evidence="5" id="KW-0805">Transcription regulation</keyword>
<evidence type="ECO:0000313" key="14">
    <source>
        <dbReference type="Proteomes" id="UP001307889"/>
    </source>
</evidence>
<name>A0ABN7AKJ5_9HEMI</name>
<keyword evidence="8" id="KW-0539">Nucleus</keyword>
<dbReference type="InterPro" id="IPR003656">
    <property type="entry name" value="Znf_BED"/>
</dbReference>
<feature type="compositionally biased region" description="Acidic residues" evidence="9">
    <location>
        <begin position="76"/>
        <end position="86"/>
    </location>
</feature>
<evidence type="ECO:0000313" key="13">
    <source>
        <dbReference type="EMBL" id="BES91724.1"/>
    </source>
</evidence>
<dbReference type="Pfam" id="PF04937">
    <property type="entry name" value="DUF659"/>
    <property type="match status" value="1"/>
</dbReference>
<keyword evidence="6" id="KW-0238">DNA-binding</keyword>
<evidence type="ECO:0000256" key="8">
    <source>
        <dbReference type="ARBA" id="ARBA00023242"/>
    </source>
</evidence>
<dbReference type="EMBL" id="AP028911">
    <property type="protein sequence ID" value="BES91724.1"/>
    <property type="molecule type" value="Genomic_DNA"/>
</dbReference>
<evidence type="ECO:0000256" key="2">
    <source>
        <dbReference type="ARBA" id="ARBA00022723"/>
    </source>
</evidence>
<gene>
    <name evidence="13" type="ORF">NTJ_04532</name>
</gene>
<dbReference type="Proteomes" id="UP001307889">
    <property type="component" value="Chromosome 3"/>
</dbReference>
<keyword evidence="14" id="KW-1185">Reference proteome</keyword>
<comment type="subcellular location">
    <subcellularLocation>
        <location evidence="1">Nucleus</location>
    </subcellularLocation>
</comment>
<evidence type="ECO:0000256" key="6">
    <source>
        <dbReference type="ARBA" id="ARBA00023125"/>
    </source>
</evidence>
<keyword evidence="4" id="KW-0862">Zinc</keyword>
<dbReference type="Pfam" id="PF02892">
    <property type="entry name" value="zf-BED"/>
    <property type="match status" value="1"/>
</dbReference>
<dbReference type="SUPFAM" id="SSF53098">
    <property type="entry name" value="Ribonuclease H-like"/>
    <property type="match status" value="1"/>
</dbReference>
<evidence type="ECO:0000256" key="7">
    <source>
        <dbReference type="ARBA" id="ARBA00023163"/>
    </source>
</evidence>
<dbReference type="PANTHER" id="PTHR46481">
    <property type="entry name" value="ZINC FINGER BED DOMAIN-CONTAINING PROTEIN 4"/>
    <property type="match status" value="1"/>
</dbReference>
<feature type="domain" description="BED-type" evidence="10">
    <location>
        <begin position="8"/>
        <end position="48"/>
    </location>
</feature>
<evidence type="ECO:0000259" key="11">
    <source>
        <dbReference type="Pfam" id="PF04937"/>
    </source>
</evidence>